<protein>
    <submittedName>
        <fullName evidence="1">Putative reverse transcriptase domain-containing protein</fullName>
    </submittedName>
</protein>
<organism evidence="1">
    <name type="scientific">Tanacetum cinerariifolium</name>
    <name type="common">Dalmatian daisy</name>
    <name type="synonym">Chrysanthemum cinerariifolium</name>
    <dbReference type="NCBI Taxonomy" id="118510"/>
    <lineage>
        <taxon>Eukaryota</taxon>
        <taxon>Viridiplantae</taxon>
        <taxon>Streptophyta</taxon>
        <taxon>Embryophyta</taxon>
        <taxon>Tracheophyta</taxon>
        <taxon>Spermatophyta</taxon>
        <taxon>Magnoliopsida</taxon>
        <taxon>eudicotyledons</taxon>
        <taxon>Gunneridae</taxon>
        <taxon>Pentapetalae</taxon>
        <taxon>asterids</taxon>
        <taxon>campanulids</taxon>
        <taxon>Asterales</taxon>
        <taxon>Asteraceae</taxon>
        <taxon>Asteroideae</taxon>
        <taxon>Anthemideae</taxon>
        <taxon>Anthemidinae</taxon>
        <taxon>Tanacetum</taxon>
    </lineage>
</organism>
<comment type="caution">
    <text evidence="1">The sequence shown here is derived from an EMBL/GenBank/DDBJ whole genome shotgun (WGS) entry which is preliminary data.</text>
</comment>
<sequence>MPPRRSKGEELKYPFLKGDGSSFDEWRDYGVASDDYEGPSMFDDDKFKDELEIGDDDFVLIGKEVAPIAKFPRLRLPYHGDSSDDDLVGNSRTNFVYPWGNSEGPKIHTDLFSIKVNYGDSFTPKGGREYILGFLDPASSLSSEDVTTMKSASTFPLTELRPLNLMLFLPNSMAHIINNVTCFLTIPPYSGRIFKSIGEEPSEGGGSTLSIGKIAQRLATIQAIVWLRIQEGDYLLRCLKADGLSMRRSTLIVEDDHSHLSLGGLREVGEERLRILQPFLFVFELVEILFKGPKSFLSTDSRTPKLASTKAKLITRLGLAEVEAWLAGGVFLGVLTVKVESVMGGSSPTLGLELTTKGLGLRVADSHTGNHRENDFMLLETIRRILGISSELERNLLLIIPRNLLEGISSELERNLLLIIPRNLQIVSSGIKSSLRCLPIREFATRRTTPLEVPPSMGLW</sequence>
<dbReference type="AlphaFoldDB" id="A0A6L2JKX1"/>
<reference evidence="1" key="1">
    <citation type="journal article" date="2019" name="Sci. Rep.">
        <title>Draft genome of Tanacetum cinerariifolium, the natural source of mosquito coil.</title>
        <authorList>
            <person name="Yamashiro T."/>
            <person name="Shiraishi A."/>
            <person name="Satake H."/>
            <person name="Nakayama K."/>
        </authorList>
    </citation>
    <scope>NUCLEOTIDE SEQUENCE</scope>
</reference>
<keyword evidence="1" id="KW-0548">Nucleotidyltransferase</keyword>
<evidence type="ECO:0000313" key="1">
    <source>
        <dbReference type="EMBL" id="GEU36284.1"/>
    </source>
</evidence>
<keyword evidence="1" id="KW-0695">RNA-directed DNA polymerase</keyword>
<keyword evidence="1" id="KW-0808">Transferase</keyword>
<dbReference type="EMBL" id="BKCJ010000792">
    <property type="protein sequence ID" value="GEU36284.1"/>
    <property type="molecule type" value="Genomic_DNA"/>
</dbReference>
<accession>A0A6L2JKX1</accession>
<gene>
    <name evidence="1" type="ORF">Tci_008262</name>
</gene>
<proteinExistence type="predicted"/>
<dbReference type="GO" id="GO:0003964">
    <property type="term" value="F:RNA-directed DNA polymerase activity"/>
    <property type="evidence" value="ECO:0007669"/>
    <property type="project" value="UniProtKB-KW"/>
</dbReference>
<name>A0A6L2JKX1_TANCI</name>